<protein>
    <recommendedName>
        <fullName evidence="2">ParB/Sulfiredoxin domain-containing protein</fullName>
    </recommendedName>
</protein>
<gene>
    <name evidence="1" type="ORF">METZ01_LOCUS491251</name>
</gene>
<dbReference type="AlphaFoldDB" id="A0A383D1H6"/>
<sequence length="78" mass="8739">MTVNCDMNIQNTDMCDYEGVDLHPDKVKGVEKQILSGKVELPIVMKHNGQYELIGGNTRLVGLSKKGLPTKAWVFNYD</sequence>
<proteinExistence type="predicted"/>
<evidence type="ECO:0008006" key="2">
    <source>
        <dbReference type="Google" id="ProtNLM"/>
    </source>
</evidence>
<organism evidence="1">
    <name type="scientific">marine metagenome</name>
    <dbReference type="NCBI Taxonomy" id="408172"/>
    <lineage>
        <taxon>unclassified sequences</taxon>
        <taxon>metagenomes</taxon>
        <taxon>ecological metagenomes</taxon>
    </lineage>
</organism>
<accession>A0A383D1H6</accession>
<reference evidence="1" key="1">
    <citation type="submission" date="2018-05" db="EMBL/GenBank/DDBJ databases">
        <authorList>
            <person name="Lanie J.A."/>
            <person name="Ng W.-L."/>
            <person name="Kazmierczak K.M."/>
            <person name="Andrzejewski T.M."/>
            <person name="Davidsen T.M."/>
            <person name="Wayne K.J."/>
            <person name="Tettelin H."/>
            <person name="Glass J.I."/>
            <person name="Rusch D."/>
            <person name="Podicherti R."/>
            <person name="Tsui H.-C.T."/>
            <person name="Winkler M.E."/>
        </authorList>
    </citation>
    <scope>NUCLEOTIDE SEQUENCE</scope>
</reference>
<name>A0A383D1H6_9ZZZZ</name>
<evidence type="ECO:0000313" key="1">
    <source>
        <dbReference type="EMBL" id="SVE38397.1"/>
    </source>
</evidence>
<dbReference type="EMBL" id="UINC01213560">
    <property type="protein sequence ID" value="SVE38397.1"/>
    <property type="molecule type" value="Genomic_DNA"/>
</dbReference>